<accession>A0A034V277</accession>
<protein>
    <submittedName>
        <fullName evidence="1">Uncharacterized protein</fullName>
    </submittedName>
</protein>
<evidence type="ECO:0000313" key="1">
    <source>
        <dbReference type="EMBL" id="JAC36212.1"/>
    </source>
</evidence>
<organism evidence="1">
    <name type="scientific">Bactrocera dorsalis</name>
    <name type="common">Oriental fruit fly</name>
    <name type="synonym">Dacus dorsalis</name>
    <dbReference type="NCBI Taxonomy" id="27457"/>
    <lineage>
        <taxon>Eukaryota</taxon>
        <taxon>Metazoa</taxon>
        <taxon>Ecdysozoa</taxon>
        <taxon>Arthropoda</taxon>
        <taxon>Hexapoda</taxon>
        <taxon>Insecta</taxon>
        <taxon>Pterygota</taxon>
        <taxon>Neoptera</taxon>
        <taxon>Endopterygota</taxon>
        <taxon>Diptera</taxon>
        <taxon>Brachycera</taxon>
        <taxon>Muscomorpha</taxon>
        <taxon>Tephritoidea</taxon>
        <taxon>Tephritidae</taxon>
        <taxon>Bactrocera</taxon>
        <taxon>Bactrocera</taxon>
    </lineage>
</organism>
<dbReference type="EMBL" id="GAKP01022740">
    <property type="protein sequence ID" value="JAC36212.1"/>
    <property type="molecule type" value="Transcribed_RNA"/>
</dbReference>
<proteinExistence type="predicted"/>
<reference evidence="1" key="1">
    <citation type="journal article" date="2014" name="BMC Genomics">
        <title>Characterizing the developmental transcriptome of the oriental fruit fly, Bactrocera dorsalis (Diptera: Tephritidae) through comparative genomic analysis with Drosophila melanogaster utilizing modENCODE datasets.</title>
        <authorList>
            <person name="Geib S.M."/>
            <person name="Calla B."/>
            <person name="Hall B."/>
            <person name="Hou S."/>
            <person name="Manoukis N.C."/>
        </authorList>
    </citation>
    <scope>NUCLEOTIDE SEQUENCE</scope>
    <source>
        <strain evidence="1">Punador</strain>
    </source>
</reference>
<name>A0A034V277_BACDO</name>
<sequence length="101" mass="11563">MSKSSYMYLVELIDPLTAVFAVANTQRTVMMSDLQNMVVEKRLYFLIAYSVRVAPVGKSYSSLDFEADVVVSINAGFNIDETFYDLEVMIVTWEISRRLFV</sequence>
<dbReference type="AlphaFoldDB" id="A0A034V277"/>